<comment type="caution">
    <text evidence="1">The sequence shown here is derived from an EMBL/GenBank/DDBJ whole genome shotgun (WGS) entry which is preliminary data.</text>
</comment>
<evidence type="ECO:0000313" key="2">
    <source>
        <dbReference type="Proteomes" id="UP001163321"/>
    </source>
</evidence>
<name>A0ACC0W7Y6_9STRA</name>
<keyword evidence="2" id="KW-1185">Reference proteome</keyword>
<gene>
    <name evidence="1" type="ORF">PsorP6_006828</name>
</gene>
<protein>
    <submittedName>
        <fullName evidence="1">Uncharacterized protein</fullName>
    </submittedName>
</protein>
<dbReference type="EMBL" id="CM047582">
    <property type="protein sequence ID" value="KAI9914672.1"/>
    <property type="molecule type" value="Genomic_DNA"/>
</dbReference>
<sequence length="648" mass="73905">MLTRPNDMDCSYSPKNNEASGVEAQQVPLAPPEEDLHATIGAAIHVIKMHAKQHGYGITQFKIAFDKHTPPSPRRYDFRCAKGGVKRGEGVKRKTGTRMTEFPFEVRINRMLTVGWHVCIVEASHNHEMIHPSAFAQFRRPNEEEKALIRSLHDSGSAPRFIIAALVERNPECLMSLLDVYNEVARIQKELLGSLSPIEALIIELEDDTWASHYTTDDEGHVNFLFFALHEEIHLAQPCPDVLFIDATYRTNRYNMPLIHFLAVMPICKTPTKEGFDESYELFKKCYADKPELIDYIEKNKYPVRHQFATEFTSKYRHLGHSATSRGENGHRAFRRYLLSSRHDLLELKDMWTNILRVFLNGYITELSQRRDRIYHDLNAKRWDDLLDPDLNKHVVPRGIKLLVDQRIYAKDDIVYNKSCGGAFTQIYGIPCHHEIRNRKRLSVKITKEDFHPHWHFERPFNGKALGLPEPPLAPPGPVIFKPHVVITRGRRRKDKSARGDPSAWELATQRLQAQAQIQRPGRFGGATSAAIISPHITVSKSEGNEPSTDVPSMNATYSKEEYLDNELLAELVFTGDAPSATQAAQSAAQQGAKEQAPLQPIQRKRGRPKGSNDRQPRKRMQKAITVEVPSTAPACNWRSRLDSFRLK</sequence>
<evidence type="ECO:0000313" key="1">
    <source>
        <dbReference type="EMBL" id="KAI9914672.1"/>
    </source>
</evidence>
<dbReference type="Proteomes" id="UP001163321">
    <property type="component" value="Chromosome 3"/>
</dbReference>
<organism evidence="1 2">
    <name type="scientific">Peronosclerospora sorghi</name>
    <dbReference type="NCBI Taxonomy" id="230839"/>
    <lineage>
        <taxon>Eukaryota</taxon>
        <taxon>Sar</taxon>
        <taxon>Stramenopiles</taxon>
        <taxon>Oomycota</taxon>
        <taxon>Peronosporomycetes</taxon>
        <taxon>Peronosporales</taxon>
        <taxon>Peronosporaceae</taxon>
        <taxon>Peronosclerospora</taxon>
    </lineage>
</organism>
<proteinExistence type="predicted"/>
<reference evidence="1 2" key="1">
    <citation type="journal article" date="2022" name="bioRxiv">
        <title>The genome of the oomycete Peronosclerospora sorghi, a cosmopolitan pathogen of maize and sorghum, is inflated with dispersed pseudogenes.</title>
        <authorList>
            <person name="Fletcher K."/>
            <person name="Martin F."/>
            <person name="Isakeit T."/>
            <person name="Cavanaugh K."/>
            <person name="Magill C."/>
            <person name="Michelmore R."/>
        </authorList>
    </citation>
    <scope>NUCLEOTIDE SEQUENCE [LARGE SCALE GENOMIC DNA]</scope>
    <source>
        <strain evidence="1">P6</strain>
    </source>
</reference>
<accession>A0ACC0W7Y6</accession>